<feature type="compositionally biased region" description="Basic and acidic residues" evidence="9">
    <location>
        <begin position="66"/>
        <end position="78"/>
    </location>
</feature>
<dbReference type="Pfam" id="PF00792">
    <property type="entry name" value="PI3K_C2"/>
    <property type="match status" value="1"/>
</dbReference>
<dbReference type="GO" id="GO:0035005">
    <property type="term" value="F:1-phosphatidylinositol-4-phosphate 3-kinase activity"/>
    <property type="evidence" value="ECO:0007669"/>
    <property type="project" value="UniProtKB-EC"/>
</dbReference>
<dbReference type="InterPro" id="IPR042236">
    <property type="entry name" value="PI3K_accessory_sf"/>
</dbReference>
<dbReference type="InterPro" id="IPR001683">
    <property type="entry name" value="PX_dom"/>
</dbReference>
<dbReference type="CDD" id="cd04012">
    <property type="entry name" value="C2A_PI3K_class_II"/>
    <property type="match status" value="1"/>
</dbReference>
<dbReference type="InterPro" id="IPR001263">
    <property type="entry name" value="PI3K_accessory_dom"/>
</dbReference>
<sequence>MDQDEQFLADLESAKALSLQTLEEDRIRREEKYGIKFKGPPPLPSRPPAVGTPALPPPPRTTSRSLSKDGDQRKKSETVDLIDLSLPPTAAPTTTNSFFLPQQVHPVSPQPGLPLAQFSSWSATNSSQLSQTFNQLALAPAPPSTIRSSTNLTQQPNHLSNPQQPPFLRPPSTNSTSTRLAVDPSNNLSHQPNPLNTQSHFLRPNPTTSTNKQLSIVQSTHHHHSSMSHLPQLSSSPTSSSSFAAPARPSNYAQVKLEGTGSLTHSSSSPSFLIEPQAVRAPTQMMPPPTQSQKPSIHYAQFQNVFTPNPVFDQPVDWSSSSLLPLRGSAVCSSAHKALTQGTEVLQVCSKKPNENLIDLGEKIPSLEPLAVEGSAEFMESCRSILKFFDPLSAEPSSTTATEEEEEEMPAPEKDDINEYTSPSNPFEYLTPRKRKPVEDIPPTEPKKPPVEPMPPKVTKHRRNASLHGTLNIYFTEHMSQDREVEEFCEVVSTLRGRFRAGDVASNPGLIISPRICDARLQSEQLRVIVHCGWLESPVLLSCECHQPIKDLVSQVLEKPRPDGTNGVHIPQDFVLKVAGVLEYMTPNSRLSDYAYVHRCLKFEREVVLSLVPIQSVEKFFARTEEDDAHGSELFPPDVVSIRYGEGISHHDLKILLDNYQSARESLLESTTSSESSSKYFKQLVQSVKAIVALVGGVETLGITHALEVLGSTCNARFTPGSPSRSSGAVVMEDQGDYCIVQLNRSRSVSSTPASAVRQVTDQIRSLLEMYARSHRVDFTIEGAEQEDNILKDLADMTDALLVSVCSIHSLVPTWKYARYFVTCEIWNGTIPISSSVRTLPRSPKKSFRLRVPVDEWVMFPSLPVCALPRDARLVLTLSGVPQTEVMADSSMASDISQVVPPPPVELGWTALQLFNVDGQMTDGSYVLHLWPLESDKRLGPAPSLFSRPIWPDVTGGMVPKIVVLLPDLGGRIFFPEISPSEIPEPRQEDFEELDVGTQQKLLDVVDSDIFSPITPELQDVVWDKRRYLYKIPNALPRVLLAAHAWDFASLAEMDALMKSWAEMDPMEALQLLLPCFPQQVIRSRAVHWLRRLSSDDLLDILPQLVQAAKHESHLSNPLILFLFERALRSPLVAHRLYWLLMHSHPNPNEDPVDARYSVFLRIQATAFYSICGTSLQKILTSQDVLIQQLDSAAATLKTTSDSMRLSALTREMEEIHEILKHQPTALPLSLSHLVSGVDVKRCSYFNSKTLPLKIKFLSAHHSQKGSNLNRLSIQTIYKVGDDLRKDSLTLQMIGIMNTLWLKAGLDLKMVLFSCVPTGDRRGFVEMVTEAETLRKIQAEHGVTGAFRERAISDWLRKHNVSQGEYGRAIDNFTASTAGYCVATYVLGVCDRHNDNIMVKPSGHLFHIDFGKFLGDAEMFAGFSRDRSPFVLTKDMVCVINEGDKSRFQTFVDHCVNAFNILRYHASLFLNLFALMASSGIPGVSLSAVHTVRKALMPELTDDEAASEFTRLIERSVNCFFTQVNFFVHALAQMRFTEDNGAFASKLTFVPVTFTQEQDGRILHLKVWRYQKHYEVEKQYFFIVQVERKGLSTPQFVFRSYLEFLEFQRKLSHFYPLADIPLLPERVAGRRGTVTTKEAAEKAIREIGKFLNALTNTADEIAHCDLVYTFFHPLKRDEQQADVYSTKLRKAVDDRSHKNFPVPGRIQGHVRFGFVYSRGSFRVTIHHAKNLRTSQDAEPNAYAKVYLLSDPRKATKRKTRIVKKNSHPTFMEPIEYRLPLSYVQSKTLFISLYHYDPLSENEFLGAVRLNLRDLDLTKEFVDWYPLTN</sequence>
<dbReference type="SUPFAM" id="SSF48371">
    <property type="entry name" value="ARM repeat"/>
    <property type="match status" value="1"/>
</dbReference>
<evidence type="ECO:0000256" key="3">
    <source>
        <dbReference type="ARBA" id="ARBA00022777"/>
    </source>
</evidence>
<dbReference type="GO" id="GO:0016477">
    <property type="term" value="P:cell migration"/>
    <property type="evidence" value="ECO:0007669"/>
    <property type="project" value="TreeGrafter"/>
</dbReference>
<dbReference type="GO" id="GO:0016303">
    <property type="term" value="F:1-phosphatidylinositol-3-kinase activity"/>
    <property type="evidence" value="ECO:0007669"/>
    <property type="project" value="UniProtKB-EC"/>
</dbReference>
<dbReference type="SUPFAM" id="SSF54236">
    <property type="entry name" value="Ubiquitin-like"/>
    <property type="match status" value="1"/>
</dbReference>
<feature type="compositionally biased region" description="Low complexity" evidence="9">
    <location>
        <begin position="227"/>
        <end position="247"/>
    </location>
</feature>
<dbReference type="GO" id="GO:0005737">
    <property type="term" value="C:cytoplasm"/>
    <property type="evidence" value="ECO:0007669"/>
    <property type="project" value="TreeGrafter"/>
</dbReference>
<dbReference type="InterPro" id="IPR018936">
    <property type="entry name" value="PI3/4_kinase_CS"/>
</dbReference>
<dbReference type="PROSITE" id="PS50290">
    <property type="entry name" value="PI3_4_KINASE_3"/>
    <property type="match status" value="1"/>
</dbReference>
<keyword evidence="4" id="KW-0067">ATP-binding</keyword>
<dbReference type="Pfam" id="PF00168">
    <property type="entry name" value="C2"/>
    <property type="match status" value="1"/>
</dbReference>
<organism evidence="10">
    <name type="scientific">Cyprideis torosa</name>
    <dbReference type="NCBI Taxonomy" id="163714"/>
    <lineage>
        <taxon>Eukaryota</taxon>
        <taxon>Metazoa</taxon>
        <taxon>Ecdysozoa</taxon>
        <taxon>Arthropoda</taxon>
        <taxon>Crustacea</taxon>
        <taxon>Oligostraca</taxon>
        <taxon>Ostracoda</taxon>
        <taxon>Podocopa</taxon>
        <taxon>Podocopida</taxon>
        <taxon>Cytherocopina</taxon>
        <taxon>Cytheroidea</taxon>
        <taxon>Cytherideidae</taxon>
        <taxon>Cyprideis</taxon>
    </lineage>
</organism>
<comment type="catalytic activity">
    <reaction evidence="6">
        <text>a 1,2-diacyl-sn-glycero-3-phospho-(1D-myo-inositol) + ATP = a 1,2-diacyl-sn-glycero-3-phospho-(1D-myo-inositol-3-phosphate) + ADP + H(+)</text>
        <dbReference type="Rhea" id="RHEA:12709"/>
        <dbReference type="ChEBI" id="CHEBI:15378"/>
        <dbReference type="ChEBI" id="CHEBI:30616"/>
        <dbReference type="ChEBI" id="CHEBI:57880"/>
        <dbReference type="ChEBI" id="CHEBI:58088"/>
        <dbReference type="ChEBI" id="CHEBI:456216"/>
        <dbReference type="EC" id="2.7.1.137"/>
    </reaction>
    <physiologicalReaction direction="left-to-right" evidence="6">
        <dbReference type="Rhea" id="RHEA:12710"/>
    </physiologicalReaction>
</comment>
<dbReference type="GO" id="GO:0043491">
    <property type="term" value="P:phosphatidylinositol 3-kinase/protein kinase B signal transduction"/>
    <property type="evidence" value="ECO:0007669"/>
    <property type="project" value="TreeGrafter"/>
</dbReference>
<dbReference type="SMART" id="SM00145">
    <property type="entry name" value="PI3Ka"/>
    <property type="match status" value="1"/>
</dbReference>
<dbReference type="GO" id="GO:0005524">
    <property type="term" value="F:ATP binding"/>
    <property type="evidence" value="ECO:0007669"/>
    <property type="project" value="UniProtKB-KW"/>
</dbReference>
<dbReference type="PROSITE" id="PS51546">
    <property type="entry name" value="PI3K_RBD"/>
    <property type="match status" value="1"/>
</dbReference>
<dbReference type="PROSITE" id="PS51545">
    <property type="entry name" value="PIK_HELICAL"/>
    <property type="match status" value="1"/>
</dbReference>
<evidence type="ECO:0000256" key="4">
    <source>
        <dbReference type="ARBA" id="ARBA00022840"/>
    </source>
</evidence>
<comment type="similarity">
    <text evidence="8">Belongs to the PI3/PI4-kinase family.</text>
</comment>
<dbReference type="SUPFAM" id="SSF49562">
    <property type="entry name" value="C2 domain (Calcium/lipid-binding domain, CaLB)"/>
    <property type="match status" value="2"/>
</dbReference>
<comment type="catalytic activity">
    <reaction evidence="7">
        <text>a 1,2-diacyl-sn-glycero-3-phospho-(1D-myo-inositol 4-phosphate) + ATP = a 1,2-diacyl-sn-glycero-3-phospho-(1D-myo-inositol-3,4-bisphosphate) + ADP + H(+)</text>
        <dbReference type="Rhea" id="RHEA:18373"/>
        <dbReference type="ChEBI" id="CHEBI:15378"/>
        <dbReference type="ChEBI" id="CHEBI:30616"/>
        <dbReference type="ChEBI" id="CHEBI:57658"/>
        <dbReference type="ChEBI" id="CHEBI:58178"/>
        <dbReference type="ChEBI" id="CHEBI:456216"/>
        <dbReference type="EC" id="2.7.1.154"/>
    </reaction>
    <physiologicalReaction direction="left-to-right" evidence="7">
        <dbReference type="Rhea" id="RHEA:18374"/>
    </physiologicalReaction>
</comment>
<name>A0A7R8WH08_9CRUS</name>
<dbReference type="Gene3D" id="3.30.1010.10">
    <property type="entry name" value="Phosphatidylinositol 3-kinase Catalytic Subunit, Chain A, domain 4"/>
    <property type="match status" value="1"/>
</dbReference>
<dbReference type="SUPFAM" id="SSF64268">
    <property type="entry name" value="PX domain"/>
    <property type="match status" value="1"/>
</dbReference>
<dbReference type="InterPro" id="IPR000008">
    <property type="entry name" value="C2_dom"/>
</dbReference>
<evidence type="ECO:0000256" key="1">
    <source>
        <dbReference type="ARBA" id="ARBA00022679"/>
    </source>
</evidence>
<dbReference type="GO" id="GO:0005886">
    <property type="term" value="C:plasma membrane"/>
    <property type="evidence" value="ECO:0007669"/>
    <property type="project" value="TreeGrafter"/>
</dbReference>
<keyword evidence="2" id="KW-0547">Nucleotide-binding</keyword>
<dbReference type="Gene3D" id="1.25.40.70">
    <property type="entry name" value="Phosphatidylinositol 3-kinase, accessory domain (PIK)"/>
    <property type="match status" value="1"/>
</dbReference>
<dbReference type="PROSITE" id="PS50195">
    <property type="entry name" value="PX"/>
    <property type="match status" value="1"/>
</dbReference>
<keyword evidence="5" id="KW-0443">Lipid metabolism</keyword>
<evidence type="ECO:0000256" key="8">
    <source>
        <dbReference type="PROSITE-ProRule" id="PRU00880"/>
    </source>
</evidence>
<dbReference type="InterPro" id="IPR000341">
    <property type="entry name" value="PI3K_Ras-bd_dom"/>
</dbReference>
<evidence type="ECO:0000313" key="10">
    <source>
        <dbReference type="EMBL" id="CAD7229166.1"/>
    </source>
</evidence>
<dbReference type="Pfam" id="PF00794">
    <property type="entry name" value="PI3K_rbd"/>
    <property type="match status" value="1"/>
</dbReference>
<dbReference type="PANTHER" id="PTHR10048:SF14">
    <property type="entry name" value="LD28067P"/>
    <property type="match status" value="1"/>
</dbReference>
<dbReference type="GO" id="GO:0048015">
    <property type="term" value="P:phosphatidylinositol-mediated signaling"/>
    <property type="evidence" value="ECO:0007669"/>
    <property type="project" value="TreeGrafter"/>
</dbReference>
<dbReference type="SMART" id="SM00239">
    <property type="entry name" value="C2"/>
    <property type="match status" value="1"/>
</dbReference>
<feature type="region of interest" description="Disordered" evidence="9">
    <location>
        <begin position="394"/>
        <end position="462"/>
    </location>
</feature>
<dbReference type="GO" id="GO:0035091">
    <property type="term" value="F:phosphatidylinositol binding"/>
    <property type="evidence" value="ECO:0007669"/>
    <property type="project" value="InterPro"/>
</dbReference>
<dbReference type="SMART" id="SM00146">
    <property type="entry name" value="PI3Kc"/>
    <property type="match status" value="1"/>
</dbReference>
<dbReference type="InterPro" id="IPR036871">
    <property type="entry name" value="PX_dom_sf"/>
</dbReference>
<keyword evidence="3" id="KW-0418">Kinase</keyword>
<dbReference type="InterPro" id="IPR036940">
    <property type="entry name" value="PI3/4_kinase_cat_sf"/>
</dbReference>
<dbReference type="SMART" id="SM00312">
    <property type="entry name" value="PX"/>
    <property type="match status" value="1"/>
</dbReference>
<dbReference type="InterPro" id="IPR000403">
    <property type="entry name" value="PI3/4_kinase_cat_dom"/>
</dbReference>
<proteinExistence type="inferred from homology"/>
<dbReference type="OrthoDB" id="67688at2759"/>
<protein>
    <submittedName>
        <fullName evidence="10">Uncharacterized protein</fullName>
    </submittedName>
</protein>
<dbReference type="Pfam" id="PF00454">
    <property type="entry name" value="PI3_PI4_kinase"/>
    <property type="match status" value="1"/>
</dbReference>
<evidence type="ECO:0000256" key="6">
    <source>
        <dbReference type="ARBA" id="ARBA00023985"/>
    </source>
</evidence>
<feature type="compositionally biased region" description="Polar residues" evidence="9">
    <location>
        <begin position="171"/>
        <end position="217"/>
    </location>
</feature>
<keyword evidence="1" id="KW-0808">Transferase</keyword>
<dbReference type="Gene3D" id="1.10.1070.11">
    <property type="entry name" value="Phosphatidylinositol 3-/4-kinase, catalytic domain"/>
    <property type="match status" value="1"/>
</dbReference>
<evidence type="ECO:0000256" key="9">
    <source>
        <dbReference type="SAM" id="MobiDB-lite"/>
    </source>
</evidence>
<dbReference type="InterPro" id="IPR029071">
    <property type="entry name" value="Ubiquitin-like_domsf"/>
</dbReference>
<dbReference type="InterPro" id="IPR002420">
    <property type="entry name" value="PI3K-type_C2_dom"/>
</dbReference>
<dbReference type="InterPro" id="IPR016024">
    <property type="entry name" value="ARM-type_fold"/>
</dbReference>
<dbReference type="Gene3D" id="3.10.20.770">
    <property type="match status" value="1"/>
</dbReference>
<dbReference type="Pfam" id="PF00613">
    <property type="entry name" value="PI3Ka"/>
    <property type="match status" value="1"/>
</dbReference>
<dbReference type="FunFam" id="3.30.1010.10:FF:000001">
    <property type="entry name" value="Phosphatidylinositol 4-phosphate 3-kinase C2 domain-containing subunit beta"/>
    <property type="match status" value="1"/>
</dbReference>
<feature type="region of interest" description="Disordered" evidence="9">
    <location>
        <begin position="30"/>
        <end position="88"/>
    </location>
</feature>
<evidence type="ECO:0000256" key="2">
    <source>
        <dbReference type="ARBA" id="ARBA00022741"/>
    </source>
</evidence>
<dbReference type="GO" id="GO:0005942">
    <property type="term" value="C:phosphatidylinositol 3-kinase complex"/>
    <property type="evidence" value="ECO:0007669"/>
    <property type="project" value="TreeGrafter"/>
</dbReference>
<dbReference type="SUPFAM" id="SSF56112">
    <property type="entry name" value="Protein kinase-like (PK-like)"/>
    <property type="match status" value="1"/>
</dbReference>
<dbReference type="SMART" id="SM00144">
    <property type="entry name" value="PI3K_rbd"/>
    <property type="match status" value="1"/>
</dbReference>
<accession>A0A7R8WH08</accession>
<dbReference type="FunFam" id="1.10.1070.11:FF:000001">
    <property type="entry name" value="Phosphatidylinositol 4,5-bisphosphate 3-kinase catalytic subunit"/>
    <property type="match status" value="1"/>
</dbReference>
<dbReference type="PROSITE" id="PS50004">
    <property type="entry name" value="C2"/>
    <property type="match status" value="1"/>
</dbReference>
<dbReference type="PROSITE" id="PS00916">
    <property type="entry name" value="PI3_4_KINASE_2"/>
    <property type="match status" value="1"/>
</dbReference>
<dbReference type="Gene3D" id="2.60.40.150">
    <property type="entry name" value="C2 domain"/>
    <property type="match status" value="2"/>
</dbReference>
<dbReference type="InterPro" id="IPR035892">
    <property type="entry name" value="C2_domain_sf"/>
</dbReference>
<dbReference type="Gene3D" id="3.30.1520.10">
    <property type="entry name" value="Phox-like domain"/>
    <property type="match status" value="1"/>
</dbReference>
<gene>
    <name evidence="10" type="ORF">CTOB1V02_LOCUS7039</name>
</gene>
<dbReference type="PANTHER" id="PTHR10048">
    <property type="entry name" value="PHOSPHATIDYLINOSITOL KINASE"/>
    <property type="match status" value="1"/>
</dbReference>
<dbReference type="EMBL" id="OB661907">
    <property type="protein sequence ID" value="CAD7229166.1"/>
    <property type="molecule type" value="Genomic_DNA"/>
</dbReference>
<feature type="region of interest" description="Disordered" evidence="9">
    <location>
        <begin position="140"/>
        <end position="247"/>
    </location>
</feature>
<feature type="compositionally biased region" description="Polar residues" evidence="9">
    <location>
        <begin position="145"/>
        <end position="162"/>
    </location>
</feature>
<dbReference type="Pfam" id="PF00787">
    <property type="entry name" value="PX"/>
    <property type="match status" value="1"/>
</dbReference>
<dbReference type="SMART" id="SM00142">
    <property type="entry name" value="PI3K_C2"/>
    <property type="match status" value="1"/>
</dbReference>
<evidence type="ECO:0000256" key="5">
    <source>
        <dbReference type="ARBA" id="ARBA00023098"/>
    </source>
</evidence>
<dbReference type="InterPro" id="IPR011009">
    <property type="entry name" value="Kinase-like_dom_sf"/>
</dbReference>
<reference evidence="10" key="1">
    <citation type="submission" date="2020-11" db="EMBL/GenBank/DDBJ databases">
        <authorList>
            <person name="Tran Van P."/>
        </authorList>
    </citation>
    <scope>NUCLEOTIDE SEQUENCE</scope>
</reference>
<evidence type="ECO:0000256" key="7">
    <source>
        <dbReference type="ARBA" id="ARBA00029297"/>
    </source>
</evidence>
<dbReference type="InterPro" id="IPR015433">
    <property type="entry name" value="PI3/4_kinase"/>
</dbReference>
<dbReference type="PROSITE" id="PS51547">
    <property type="entry name" value="C2_PI3K"/>
    <property type="match status" value="1"/>
</dbReference>